<dbReference type="InterPro" id="IPR001155">
    <property type="entry name" value="OxRdtase_FMN_N"/>
</dbReference>
<keyword evidence="2" id="KW-0285">Flavoprotein</keyword>
<proteinExistence type="predicted"/>
<evidence type="ECO:0000256" key="1">
    <source>
        <dbReference type="ARBA" id="ARBA00001917"/>
    </source>
</evidence>
<organism evidence="7 8">
    <name type="scientific">Filimonas lacunae</name>
    <dbReference type="NCBI Taxonomy" id="477680"/>
    <lineage>
        <taxon>Bacteria</taxon>
        <taxon>Pseudomonadati</taxon>
        <taxon>Bacteroidota</taxon>
        <taxon>Chitinophagia</taxon>
        <taxon>Chitinophagales</taxon>
        <taxon>Chitinophagaceae</taxon>
        <taxon>Filimonas</taxon>
    </lineage>
</organism>
<dbReference type="RefSeq" id="WP_076380844.1">
    <property type="nucleotide sequence ID" value="NZ_AP017422.1"/>
</dbReference>
<evidence type="ECO:0000259" key="6">
    <source>
        <dbReference type="Pfam" id="PF00724"/>
    </source>
</evidence>
<dbReference type="OrthoDB" id="9772736at2"/>
<accession>A0A173MGM9</accession>
<evidence type="ECO:0000256" key="4">
    <source>
        <dbReference type="ARBA" id="ARBA00022857"/>
    </source>
</evidence>
<evidence type="ECO:0000256" key="3">
    <source>
        <dbReference type="ARBA" id="ARBA00022643"/>
    </source>
</evidence>
<dbReference type="EMBL" id="FTOR01000007">
    <property type="protein sequence ID" value="SIT27467.1"/>
    <property type="molecule type" value="Genomic_DNA"/>
</dbReference>
<sequence>MSVSKLLSPFAIRGTVFKNRIVIAPMCQYSATDGFANDWHLVHLGSRATGGAALIIQEATAVSPEGRITANDLGLWKDGHIAKLQQIVNFLHSQGALAGIQLAHAGRKASCVPPFKGGAQLPSSDPEGWKTLGPSPIAFKDTQEPPAALDEAGIRQVINDFVSATKRAREAGYDVVEIHGAHGYLLHQFYSPISNQRTDEYGGSFENRVKLLLEITRAVKKEWGNEKPLFVRISATDWTEGGWTIEDSVRLATLLKEAGADVIDTSTGGNVSGVHIPLKPGYQVEFAARIRKEAAVTTGAVGLITSPQQAEEILVKEEADLILIARESLRNPNFPLLAAAVLQDEIHWPEQYDRAKPIHV</sequence>
<comment type="cofactor">
    <cofactor evidence="1">
        <name>FMN</name>
        <dbReference type="ChEBI" id="CHEBI:58210"/>
    </cofactor>
</comment>
<keyword evidence="3" id="KW-0288">FMN</keyword>
<evidence type="ECO:0000256" key="2">
    <source>
        <dbReference type="ARBA" id="ARBA00022630"/>
    </source>
</evidence>
<dbReference type="Pfam" id="PF00724">
    <property type="entry name" value="Oxidored_FMN"/>
    <property type="match status" value="1"/>
</dbReference>
<keyword evidence="8" id="KW-1185">Reference proteome</keyword>
<evidence type="ECO:0000313" key="8">
    <source>
        <dbReference type="Proteomes" id="UP000186917"/>
    </source>
</evidence>
<dbReference type="STRING" id="477680.SAMN05421788_107243"/>
<keyword evidence="5" id="KW-0560">Oxidoreductase</keyword>
<dbReference type="SUPFAM" id="SSF51395">
    <property type="entry name" value="FMN-linked oxidoreductases"/>
    <property type="match status" value="1"/>
</dbReference>
<feature type="domain" description="NADH:flavin oxidoreductase/NADH oxidase N-terminal" evidence="6">
    <location>
        <begin position="5"/>
        <end position="340"/>
    </location>
</feature>
<dbReference type="InterPro" id="IPR013785">
    <property type="entry name" value="Aldolase_TIM"/>
</dbReference>
<name>A0A173MGM9_9BACT</name>
<dbReference type="AlphaFoldDB" id="A0A173MGM9"/>
<dbReference type="PANTHER" id="PTHR43303:SF4">
    <property type="entry name" value="NADPH DEHYDROGENASE C23G7.10C-RELATED"/>
    <property type="match status" value="1"/>
</dbReference>
<reference evidence="8" key="1">
    <citation type="submission" date="2017-01" db="EMBL/GenBank/DDBJ databases">
        <authorList>
            <person name="Varghese N."/>
            <person name="Submissions S."/>
        </authorList>
    </citation>
    <scope>NUCLEOTIDE SEQUENCE [LARGE SCALE GENOMIC DNA]</scope>
    <source>
        <strain evidence="8">DSM 21054</strain>
    </source>
</reference>
<dbReference type="GO" id="GO:0050661">
    <property type="term" value="F:NADP binding"/>
    <property type="evidence" value="ECO:0007669"/>
    <property type="project" value="InterPro"/>
</dbReference>
<dbReference type="GO" id="GO:0003959">
    <property type="term" value="F:NADPH dehydrogenase activity"/>
    <property type="evidence" value="ECO:0007669"/>
    <property type="project" value="InterPro"/>
</dbReference>
<protein>
    <submittedName>
        <fullName evidence="7">2,4-dienoyl-CoA reductase</fullName>
    </submittedName>
</protein>
<gene>
    <name evidence="7" type="ORF">SAMN05421788_107243</name>
</gene>
<dbReference type="Proteomes" id="UP000186917">
    <property type="component" value="Unassembled WGS sequence"/>
</dbReference>
<dbReference type="Gene3D" id="3.20.20.70">
    <property type="entry name" value="Aldolase class I"/>
    <property type="match status" value="1"/>
</dbReference>
<evidence type="ECO:0000256" key="5">
    <source>
        <dbReference type="ARBA" id="ARBA00023002"/>
    </source>
</evidence>
<dbReference type="InterPro" id="IPR044152">
    <property type="entry name" value="YqjM-like"/>
</dbReference>
<keyword evidence="4" id="KW-0521">NADP</keyword>
<dbReference type="CDD" id="cd02932">
    <property type="entry name" value="OYE_YqiM_FMN"/>
    <property type="match status" value="1"/>
</dbReference>
<dbReference type="PANTHER" id="PTHR43303">
    <property type="entry name" value="NADPH DEHYDROGENASE C23G7.10C-RELATED"/>
    <property type="match status" value="1"/>
</dbReference>
<dbReference type="GO" id="GO:0010181">
    <property type="term" value="F:FMN binding"/>
    <property type="evidence" value="ECO:0007669"/>
    <property type="project" value="InterPro"/>
</dbReference>
<dbReference type="KEGG" id="fln:FLA_2600"/>
<evidence type="ECO:0000313" key="7">
    <source>
        <dbReference type="EMBL" id="SIT27467.1"/>
    </source>
</evidence>